<accession>A0A2P2MWJ2</accession>
<evidence type="ECO:0000313" key="1">
    <source>
        <dbReference type="EMBL" id="MBX34599.1"/>
    </source>
</evidence>
<reference evidence="1" key="1">
    <citation type="submission" date="2018-02" db="EMBL/GenBank/DDBJ databases">
        <title>Rhizophora mucronata_Transcriptome.</title>
        <authorList>
            <person name="Meera S.P."/>
            <person name="Sreeshan A."/>
            <person name="Augustine A."/>
        </authorList>
    </citation>
    <scope>NUCLEOTIDE SEQUENCE</scope>
    <source>
        <tissue evidence="1">Leaf</tissue>
    </source>
</reference>
<name>A0A2P2MWJ2_RHIMU</name>
<dbReference type="AlphaFoldDB" id="A0A2P2MWJ2"/>
<proteinExistence type="predicted"/>
<organism evidence="1">
    <name type="scientific">Rhizophora mucronata</name>
    <name type="common">Asiatic mangrove</name>
    <dbReference type="NCBI Taxonomy" id="61149"/>
    <lineage>
        <taxon>Eukaryota</taxon>
        <taxon>Viridiplantae</taxon>
        <taxon>Streptophyta</taxon>
        <taxon>Embryophyta</taxon>
        <taxon>Tracheophyta</taxon>
        <taxon>Spermatophyta</taxon>
        <taxon>Magnoliopsida</taxon>
        <taxon>eudicotyledons</taxon>
        <taxon>Gunneridae</taxon>
        <taxon>Pentapetalae</taxon>
        <taxon>rosids</taxon>
        <taxon>fabids</taxon>
        <taxon>Malpighiales</taxon>
        <taxon>Rhizophoraceae</taxon>
        <taxon>Rhizophora</taxon>
    </lineage>
</organism>
<dbReference type="EMBL" id="GGEC01054115">
    <property type="protein sequence ID" value="MBX34599.1"/>
    <property type="molecule type" value="Transcribed_RNA"/>
</dbReference>
<protein>
    <submittedName>
        <fullName evidence="1">Uncharacterized protein</fullName>
    </submittedName>
</protein>
<sequence>MNVIFGYAIIFTQTSINPPSVSLIIGNDPSLDDLLTS</sequence>